<evidence type="ECO:0000313" key="12">
    <source>
        <dbReference type="Proteomes" id="UP000596742"/>
    </source>
</evidence>
<evidence type="ECO:0000256" key="2">
    <source>
        <dbReference type="ARBA" id="ARBA00004481"/>
    </source>
</evidence>
<keyword evidence="12" id="KW-1185">Reference proteome</keyword>
<dbReference type="AlphaFoldDB" id="A0A8B6CV08"/>
<accession>A0A8B6CV08</accession>
<feature type="compositionally biased region" description="Pro residues" evidence="8">
    <location>
        <begin position="18"/>
        <end position="29"/>
    </location>
</feature>
<name>A0A8B6CV08_MYTGA</name>
<feature type="domain" description="LITAF" evidence="10">
    <location>
        <begin position="46"/>
        <end position="130"/>
    </location>
</feature>
<evidence type="ECO:0000313" key="11">
    <source>
        <dbReference type="EMBL" id="VDI10507.1"/>
    </source>
</evidence>
<dbReference type="PANTHER" id="PTHR23292:SF6">
    <property type="entry name" value="FI16602P1-RELATED"/>
    <property type="match status" value="1"/>
</dbReference>
<evidence type="ECO:0000256" key="3">
    <source>
        <dbReference type="ARBA" id="ARBA00004630"/>
    </source>
</evidence>
<evidence type="ECO:0000256" key="1">
    <source>
        <dbReference type="ARBA" id="ARBA00004414"/>
    </source>
</evidence>
<keyword evidence="6" id="KW-0862">Zinc</keyword>
<dbReference type="InterPro" id="IPR037519">
    <property type="entry name" value="LITAF_fam"/>
</dbReference>
<evidence type="ECO:0000256" key="7">
    <source>
        <dbReference type="ARBA" id="ARBA00023136"/>
    </source>
</evidence>
<evidence type="ECO:0000256" key="8">
    <source>
        <dbReference type="SAM" id="MobiDB-lite"/>
    </source>
</evidence>
<keyword evidence="7 9" id="KW-0472">Membrane</keyword>
<evidence type="ECO:0000259" key="10">
    <source>
        <dbReference type="PROSITE" id="PS51837"/>
    </source>
</evidence>
<dbReference type="Pfam" id="PF10601">
    <property type="entry name" value="zf-LITAF-like"/>
    <property type="match status" value="1"/>
</dbReference>
<dbReference type="PROSITE" id="PS51837">
    <property type="entry name" value="LITAF"/>
    <property type="match status" value="1"/>
</dbReference>
<feature type="region of interest" description="Disordered" evidence="8">
    <location>
        <begin position="1"/>
        <end position="36"/>
    </location>
</feature>
<protein>
    <submittedName>
        <fullName evidence="11">Lipopolysaccharide-induced tumor necrosis factor-alpha factor</fullName>
    </submittedName>
</protein>
<reference evidence="11" key="1">
    <citation type="submission" date="2018-11" db="EMBL/GenBank/DDBJ databases">
        <authorList>
            <person name="Alioto T."/>
            <person name="Alioto T."/>
        </authorList>
    </citation>
    <scope>NUCLEOTIDE SEQUENCE</scope>
</reference>
<keyword evidence="5" id="KW-0479">Metal-binding</keyword>
<sequence>MSTGPPPIYTEKGNGPLPVFPAPPGPNEAPPGYTQTSHYSQNFVVVNQPGMMRCQSFLETPVRTTCPSCRAEILTSTHYETGTFTWVACLVIAFVGLWLFCCLIPFCMNACKDVVHTCPSCRHTVGRFSRA</sequence>
<evidence type="ECO:0000256" key="6">
    <source>
        <dbReference type="ARBA" id="ARBA00022833"/>
    </source>
</evidence>
<comment type="caution">
    <text evidence="11">The sequence shown here is derived from an EMBL/GenBank/DDBJ whole genome shotgun (WGS) entry which is preliminary data.</text>
</comment>
<dbReference type="GO" id="GO:0008270">
    <property type="term" value="F:zinc ion binding"/>
    <property type="evidence" value="ECO:0007669"/>
    <property type="project" value="TreeGrafter"/>
</dbReference>
<dbReference type="Proteomes" id="UP000596742">
    <property type="component" value="Unassembled WGS sequence"/>
</dbReference>
<evidence type="ECO:0000256" key="5">
    <source>
        <dbReference type="ARBA" id="ARBA00022723"/>
    </source>
</evidence>
<dbReference type="PANTHER" id="PTHR23292">
    <property type="entry name" value="LIPOPOLYSACCHARIDE-INDUCED TUMOR NECROSIS FACTOR-ALPHA FACTOR"/>
    <property type="match status" value="1"/>
</dbReference>
<evidence type="ECO:0000256" key="4">
    <source>
        <dbReference type="ARBA" id="ARBA00005975"/>
    </source>
</evidence>
<gene>
    <name evidence="11" type="ORF">MGAL_10B020035</name>
</gene>
<feature type="transmembrane region" description="Helical" evidence="9">
    <location>
        <begin position="84"/>
        <end position="106"/>
    </location>
</feature>
<comment type="subcellular location">
    <subcellularLocation>
        <location evidence="2">Endosome membrane</location>
        <topology evidence="2">Peripheral membrane protein</topology>
    </subcellularLocation>
    <subcellularLocation>
        <location evidence="1">Late endosome membrane</location>
    </subcellularLocation>
    <subcellularLocation>
        <location evidence="3">Lysosome membrane</location>
        <topology evidence="3">Peripheral membrane protein</topology>
        <orientation evidence="3">Cytoplasmic side</orientation>
    </subcellularLocation>
</comment>
<comment type="similarity">
    <text evidence="4">Belongs to the CDIP1/LITAF family.</text>
</comment>
<keyword evidence="9" id="KW-0812">Transmembrane</keyword>
<dbReference type="EMBL" id="UYJE01002407">
    <property type="protein sequence ID" value="VDI10507.1"/>
    <property type="molecule type" value="Genomic_DNA"/>
</dbReference>
<dbReference type="InterPro" id="IPR006629">
    <property type="entry name" value="LITAF"/>
</dbReference>
<proteinExistence type="inferred from homology"/>
<dbReference type="GO" id="GO:0031902">
    <property type="term" value="C:late endosome membrane"/>
    <property type="evidence" value="ECO:0007669"/>
    <property type="project" value="UniProtKB-SubCell"/>
</dbReference>
<dbReference type="OrthoDB" id="5599753at2759"/>
<dbReference type="GO" id="GO:0005765">
    <property type="term" value="C:lysosomal membrane"/>
    <property type="evidence" value="ECO:0007669"/>
    <property type="project" value="UniProtKB-SubCell"/>
</dbReference>
<organism evidence="11 12">
    <name type="scientific">Mytilus galloprovincialis</name>
    <name type="common">Mediterranean mussel</name>
    <dbReference type="NCBI Taxonomy" id="29158"/>
    <lineage>
        <taxon>Eukaryota</taxon>
        <taxon>Metazoa</taxon>
        <taxon>Spiralia</taxon>
        <taxon>Lophotrochozoa</taxon>
        <taxon>Mollusca</taxon>
        <taxon>Bivalvia</taxon>
        <taxon>Autobranchia</taxon>
        <taxon>Pteriomorphia</taxon>
        <taxon>Mytilida</taxon>
        <taxon>Mytiloidea</taxon>
        <taxon>Mytilidae</taxon>
        <taxon>Mytilinae</taxon>
        <taxon>Mytilus</taxon>
    </lineage>
</organism>
<evidence type="ECO:0000256" key="9">
    <source>
        <dbReference type="SAM" id="Phobius"/>
    </source>
</evidence>
<dbReference type="SMART" id="SM00714">
    <property type="entry name" value="LITAF"/>
    <property type="match status" value="1"/>
</dbReference>
<keyword evidence="9" id="KW-1133">Transmembrane helix</keyword>